<gene>
    <name evidence="1" type="ORF">GXW71_33890</name>
</gene>
<organism evidence="1 2">
    <name type="scientific">Plastoroseomonas hellenica</name>
    <dbReference type="NCBI Taxonomy" id="2687306"/>
    <lineage>
        <taxon>Bacteria</taxon>
        <taxon>Pseudomonadati</taxon>
        <taxon>Pseudomonadota</taxon>
        <taxon>Alphaproteobacteria</taxon>
        <taxon>Acetobacterales</taxon>
        <taxon>Acetobacteraceae</taxon>
        <taxon>Plastoroseomonas</taxon>
    </lineage>
</organism>
<comment type="caution">
    <text evidence="1">The sequence shown here is derived from an EMBL/GenBank/DDBJ whole genome shotgun (WGS) entry which is preliminary data.</text>
</comment>
<proteinExistence type="predicted"/>
<dbReference type="EMBL" id="JAAGBB010000106">
    <property type="protein sequence ID" value="MBR0669391.1"/>
    <property type="molecule type" value="Genomic_DNA"/>
</dbReference>
<name>A0ABS5FA13_9PROT</name>
<sequence>MSLDAPRLWPGADGEPVSCREKIKTLEENHREAATLLRDVFEDAILMGVDEAAMRRVLTDLIAALPSPKRLP</sequence>
<accession>A0ABS5FA13</accession>
<evidence type="ECO:0000313" key="1">
    <source>
        <dbReference type="EMBL" id="MBR0669391.1"/>
    </source>
</evidence>
<keyword evidence="2" id="KW-1185">Reference proteome</keyword>
<dbReference type="RefSeq" id="WP_211858383.1">
    <property type="nucleotide sequence ID" value="NZ_JAAGBB010000106.1"/>
</dbReference>
<evidence type="ECO:0000313" key="2">
    <source>
        <dbReference type="Proteomes" id="UP001196870"/>
    </source>
</evidence>
<dbReference type="Proteomes" id="UP001196870">
    <property type="component" value="Unassembled WGS sequence"/>
</dbReference>
<protein>
    <submittedName>
        <fullName evidence="1">Uncharacterized protein</fullName>
    </submittedName>
</protein>
<reference evidence="2" key="1">
    <citation type="journal article" date="2021" name="Syst. Appl. Microbiol.">
        <title>Roseomonas hellenica sp. nov., isolated from roots of wild-growing Alkanna tinctoria.</title>
        <authorList>
            <person name="Rat A."/>
            <person name="Naranjo H.D."/>
            <person name="Lebbe L."/>
            <person name="Cnockaert M."/>
            <person name="Krigas N."/>
            <person name="Grigoriadou K."/>
            <person name="Maloupa E."/>
            <person name="Willems A."/>
        </authorList>
    </citation>
    <scope>NUCLEOTIDE SEQUENCE [LARGE SCALE GENOMIC DNA]</scope>
    <source>
        <strain evidence="2">LMG 31523</strain>
    </source>
</reference>